<reference evidence="2 3" key="1">
    <citation type="journal article" date="2024" name="Commun. Biol.">
        <title>Comparative genomic analysis of thermophilic fungi reveals convergent evolutionary adaptations and gene losses.</title>
        <authorList>
            <person name="Steindorff A.S."/>
            <person name="Aguilar-Pontes M.V."/>
            <person name="Robinson A.J."/>
            <person name="Andreopoulos B."/>
            <person name="LaButti K."/>
            <person name="Kuo A."/>
            <person name="Mondo S."/>
            <person name="Riley R."/>
            <person name="Otillar R."/>
            <person name="Haridas S."/>
            <person name="Lipzen A."/>
            <person name="Grimwood J."/>
            <person name="Schmutz J."/>
            <person name="Clum A."/>
            <person name="Reid I.D."/>
            <person name="Moisan M.C."/>
            <person name="Butler G."/>
            <person name="Nguyen T.T.M."/>
            <person name="Dewar K."/>
            <person name="Conant G."/>
            <person name="Drula E."/>
            <person name="Henrissat B."/>
            <person name="Hansel C."/>
            <person name="Singer S."/>
            <person name="Hutchinson M.I."/>
            <person name="de Vries R.P."/>
            <person name="Natvig D.O."/>
            <person name="Powell A.J."/>
            <person name="Tsang A."/>
            <person name="Grigoriev I.V."/>
        </authorList>
    </citation>
    <scope>NUCLEOTIDE SEQUENCE [LARGE SCALE GENOMIC DNA]</scope>
    <source>
        <strain evidence="2 3">ATCC 22073</strain>
    </source>
</reference>
<dbReference type="RefSeq" id="XP_070869433.1">
    <property type="nucleotide sequence ID" value="XM_071014483.1"/>
</dbReference>
<feature type="transmembrane region" description="Helical" evidence="1">
    <location>
        <begin position="52"/>
        <end position="77"/>
    </location>
</feature>
<protein>
    <recommendedName>
        <fullName evidence="4">CASP-like protein</fullName>
    </recommendedName>
</protein>
<evidence type="ECO:0000313" key="3">
    <source>
        <dbReference type="Proteomes" id="UP001600064"/>
    </source>
</evidence>
<feature type="transmembrane region" description="Helical" evidence="1">
    <location>
        <begin position="107"/>
        <end position="133"/>
    </location>
</feature>
<accession>A0ABR4DL05</accession>
<proteinExistence type="predicted"/>
<keyword evidence="1" id="KW-1133">Transmembrane helix</keyword>
<dbReference type="Proteomes" id="UP001600064">
    <property type="component" value="Unassembled WGS sequence"/>
</dbReference>
<evidence type="ECO:0000256" key="1">
    <source>
        <dbReference type="SAM" id="Phobius"/>
    </source>
</evidence>
<dbReference type="GeneID" id="98129127"/>
<name>A0ABR4DL05_9PEZI</name>
<keyword evidence="1" id="KW-0812">Transmembrane</keyword>
<comment type="caution">
    <text evidence="2">The sequence shown here is derived from an EMBL/GenBank/DDBJ whole genome shotgun (WGS) entry which is preliminary data.</text>
</comment>
<gene>
    <name evidence="2" type="ORF">VTJ83DRAFT_80</name>
</gene>
<evidence type="ECO:0008006" key="4">
    <source>
        <dbReference type="Google" id="ProtNLM"/>
    </source>
</evidence>
<feature type="transmembrane region" description="Helical" evidence="1">
    <location>
        <begin position="23"/>
        <end position="40"/>
    </location>
</feature>
<dbReference type="EMBL" id="JAZGUE010000001">
    <property type="protein sequence ID" value="KAL2270709.1"/>
    <property type="molecule type" value="Genomic_DNA"/>
</dbReference>
<keyword evidence="1" id="KW-0472">Membrane</keyword>
<organism evidence="2 3">
    <name type="scientific">Remersonia thermophila</name>
    <dbReference type="NCBI Taxonomy" id="72144"/>
    <lineage>
        <taxon>Eukaryota</taxon>
        <taxon>Fungi</taxon>
        <taxon>Dikarya</taxon>
        <taxon>Ascomycota</taxon>
        <taxon>Pezizomycotina</taxon>
        <taxon>Sordariomycetes</taxon>
        <taxon>Sordariomycetidae</taxon>
        <taxon>Sordariales</taxon>
        <taxon>Sordariales incertae sedis</taxon>
        <taxon>Remersonia</taxon>
    </lineage>
</organism>
<sequence length="183" mass="19057">MSYLIIGCWSPDSNIAHYNKNPFVLAYNILVLLPTASRFVQATKGQGPGRGVQHGLTILGDVISVILLVAGSFFGAFTVGSLEYRESICEGLKGCYQPPPHPATGSVFTVFVVNCVAAAISLFLVVTSSVLACEAKRSVLPLSSSDRLGRARVSSLTEPSASVRGIVGSVALQATAGGSKGQQ</sequence>
<keyword evidence="3" id="KW-1185">Reference proteome</keyword>
<evidence type="ECO:0000313" key="2">
    <source>
        <dbReference type="EMBL" id="KAL2270709.1"/>
    </source>
</evidence>